<dbReference type="PANTHER" id="PTHR43476:SF3">
    <property type="entry name" value="FAD-BINDING MONOOXYGENASE"/>
    <property type="match status" value="1"/>
</dbReference>
<dbReference type="GO" id="GO:0008688">
    <property type="term" value="F:3-(3-hydroxyphenyl)propionate hydroxylase activity"/>
    <property type="evidence" value="ECO:0007669"/>
    <property type="project" value="TreeGrafter"/>
</dbReference>
<proteinExistence type="predicted"/>
<dbReference type="Gene3D" id="3.30.9.10">
    <property type="entry name" value="D-Amino Acid Oxidase, subunit A, domain 2"/>
    <property type="match status" value="1"/>
</dbReference>
<dbReference type="SUPFAM" id="SSF51905">
    <property type="entry name" value="FAD/NAD(P)-binding domain"/>
    <property type="match status" value="1"/>
</dbReference>
<dbReference type="AlphaFoldDB" id="A0A1I4J3Y7"/>
<evidence type="ECO:0000256" key="1">
    <source>
        <dbReference type="ARBA" id="ARBA00023002"/>
    </source>
</evidence>
<dbReference type="InterPro" id="IPR050631">
    <property type="entry name" value="PheA/TfdB_FAD_monoxygenase"/>
</dbReference>
<protein>
    <submittedName>
        <fullName evidence="3">3-(3-hydroxy-phenyl)propionate hydroxylase</fullName>
    </submittedName>
</protein>
<dbReference type="PRINTS" id="PR00420">
    <property type="entry name" value="RNGMNOXGNASE"/>
</dbReference>
<dbReference type="NCBIfam" id="NF004829">
    <property type="entry name" value="PRK06183.1-3"/>
    <property type="match status" value="1"/>
</dbReference>
<dbReference type="OrthoDB" id="8670884at2"/>
<dbReference type="RefSeq" id="WP_091328223.1">
    <property type="nucleotide sequence ID" value="NZ_FOSW01000014.1"/>
</dbReference>
<name>A0A1I4J3Y7_9ACTN</name>
<evidence type="ECO:0000313" key="4">
    <source>
        <dbReference type="Proteomes" id="UP000199152"/>
    </source>
</evidence>
<dbReference type="Proteomes" id="UP000199152">
    <property type="component" value="Unassembled WGS sequence"/>
</dbReference>
<gene>
    <name evidence="3" type="ORF">SAMN04488085_11444</name>
</gene>
<dbReference type="Gene3D" id="3.50.50.60">
    <property type="entry name" value="FAD/NAD(P)-binding domain"/>
    <property type="match status" value="1"/>
</dbReference>
<sequence length="522" mass="56922">MTLPFDADVAIIGYGPSGVTAANALGARGVPTIVFEAEKDIYPRARAVTVNEWTMRVFQAVGLHEALRKDMTPYNSLRWVNYAGQEIYSINFPPSTLGDGASSYMLYQPVMEETLRRGAERFPDVVSVRFGCEVVGVAQDTEGVTITARDRSTGETTTTRARYALGCDGGGSATRKAIGATLQGDTEDVTWVVIDARVKRWWPDRNKLTFWSDKVRPVVDIPLAQGNHRWEIPLGRDESVENFATAEQIWPLLEAMGITQDDVQIHQHAFYKHHVRMADRWRVGRVFLVGDAAHLMPPWAGNGMQSGIRDAYDISWKLAAVLAGRAPDSFLDSYQMERGPNVAMFTEMSVGLGKIIKQELSEEEMAAVMAPPPEGEEPPPPPLVLPPFLVAGWFRGPLDEASAVGKMVPQPLVATPRGRIGLLDDVIGDCFALLGDDVDPASLLSPVEKAEWDALGTRYLIVRPPTKGTTGPEEIVDIDGVVGGWLRAHGARVVALRPDRFVAAADVSGLAVPTMDHGSSGR</sequence>
<reference evidence="3 4" key="1">
    <citation type="submission" date="2016-10" db="EMBL/GenBank/DDBJ databases">
        <authorList>
            <person name="de Groot N.N."/>
        </authorList>
    </citation>
    <scope>NUCLEOTIDE SEQUENCE [LARGE SCALE GENOMIC DNA]</scope>
    <source>
        <strain evidence="3 4">DSM 45317</strain>
    </source>
</reference>
<dbReference type="Pfam" id="PF01494">
    <property type="entry name" value="FAD_binding_3"/>
    <property type="match status" value="1"/>
</dbReference>
<dbReference type="GO" id="GO:0071949">
    <property type="term" value="F:FAD binding"/>
    <property type="evidence" value="ECO:0007669"/>
    <property type="project" value="InterPro"/>
</dbReference>
<dbReference type="InterPro" id="IPR002938">
    <property type="entry name" value="FAD-bd"/>
</dbReference>
<dbReference type="InterPro" id="IPR036188">
    <property type="entry name" value="FAD/NAD-bd_sf"/>
</dbReference>
<keyword evidence="4" id="KW-1185">Reference proteome</keyword>
<keyword evidence="1" id="KW-0560">Oxidoreductase</keyword>
<feature type="domain" description="FAD-binding" evidence="2">
    <location>
        <begin position="6"/>
        <end position="344"/>
    </location>
</feature>
<dbReference type="STRING" id="504800.SAMN04488085_11444"/>
<dbReference type="InParanoid" id="A0A1I4J3Y7"/>
<organism evidence="3 4">
    <name type="scientific">Geodermatophilus ruber</name>
    <dbReference type="NCBI Taxonomy" id="504800"/>
    <lineage>
        <taxon>Bacteria</taxon>
        <taxon>Bacillati</taxon>
        <taxon>Actinomycetota</taxon>
        <taxon>Actinomycetes</taxon>
        <taxon>Geodermatophilales</taxon>
        <taxon>Geodermatophilaceae</taxon>
        <taxon>Geodermatophilus</taxon>
    </lineage>
</organism>
<dbReference type="PANTHER" id="PTHR43476">
    <property type="entry name" value="3-(3-HYDROXY-PHENYL)PROPIONATE/3-HYDROXYCINNAMIC ACID HYDROXYLASE"/>
    <property type="match status" value="1"/>
</dbReference>
<dbReference type="EMBL" id="FOSW01000014">
    <property type="protein sequence ID" value="SFL61322.1"/>
    <property type="molecule type" value="Genomic_DNA"/>
</dbReference>
<dbReference type="GO" id="GO:0019622">
    <property type="term" value="P:3-(3-hydroxy)phenylpropionate catabolic process"/>
    <property type="evidence" value="ECO:0007669"/>
    <property type="project" value="TreeGrafter"/>
</dbReference>
<accession>A0A1I4J3Y7</accession>
<evidence type="ECO:0000259" key="2">
    <source>
        <dbReference type="Pfam" id="PF01494"/>
    </source>
</evidence>
<evidence type="ECO:0000313" key="3">
    <source>
        <dbReference type="EMBL" id="SFL61322.1"/>
    </source>
</evidence>